<comment type="cofactor">
    <cofactor evidence="1">
        <name>Zn(2+)</name>
        <dbReference type="ChEBI" id="CHEBI:29105"/>
    </cofactor>
</comment>
<feature type="chain" id="PRO_5032746075" evidence="7">
    <location>
        <begin position="39"/>
        <end position="498"/>
    </location>
</feature>
<reference evidence="9 10" key="1">
    <citation type="journal article" date="2014" name="Int. J. Syst. Evol. Microbiol.">
        <title>Sneathiella chungangensis sp. nov., isolated from a marine sand, and emended description of the genus Sneathiella.</title>
        <authorList>
            <person name="Siamphan C."/>
            <person name="Kim H."/>
            <person name="Lee J.S."/>
            <person name="Kim W."/>
        </authorList>
    </citation>
    <scope>NUCLEOTIDE SEQUENCE [LARGE SCALE GENOMIC DNA]</scope>
    <source>
        <strain evidence="9 10">KCTC 32476</strain>
    </source>
</reference>
<evidence type="ECO:0000256" key="5">
    <source>
        <dbReference type="ARBA" id="ARBA00022833"/>
    </source>
</evidence>
<dbReference type="InterPro" id="IPR001915">
    <property type="entry name" value="Peptidase_M48"/>
</dbReference>
<evidence type="ECO:0000259" key="8">
    <source>
        <dbReference type="Pfam" id="PF01435"/>
    </source>
</evidence>
<dbReference type="OrthoDB" id="9810445at2"/>
<accession>A0A845MHT5</accession>
<dbReference type="Gene3D" id="3.30.2010.10">
    <property type="entry name" value="Metalloproteases ('zincins'), catalytic domain"/>
    <property type="match status" value="1"/>
</dbReference>
<keyword evidence="2 9" id="KW-0645">Protease</keyword>
<dbReference type="RefSeq" id="WP_161339762.1">
    <property type="nucleotide sequence ID" value="NZ_JBHSDG010000003.1"/>
</dbReference>
<evidence type="ECO:0000256" key="1">
    <source>
        <dbReference type="ARBA" id="ARBA00001947"/>
    </source>
</evidence>
<keyword evidence="3" id="KW-0479">Metal-binding</keyword>
<evidence type="ECO:0000256" key="6">
    <source>
        <dbReference type="ARBA" id="ARBA00023049"/>
    </source>
</evidence>
<dbReference type="InterPro" id="IPR051156">
    <property type="entry name" value="Mito/Outer_Membr_Metalloprot"/>
</dbReference>
<dbReference type="EMBL" id="WTVA01000015">
    <property type="protein sequence ID" value="MZR23281.1"/>
    <property type="molecule type" value="Genomic_DNA"/>
</dbReference>
<dbReference type="GO" id="GO:0016020">
    <property type="term" value="C:membrane"/>
    <property type="evidence" value="ECO:0007669"/>
    <property type="project" value="TreeGrafter"/>
</dbReference>
<name>A0A845MHT5_9PROT</name>
<dbReference type="AlphaFoldDB" id="A0A845MHT5"/>
<dbReference type="CDD" id="cd07333">
    <property type="entry name" value="M48C_bepA_like"/>
    <property type="match status" value="1"/>
</dbReference>
<keyword evidence="10" id="KW-1185">Reference proteome</keyword>
<dbReference type="PANTHER" id="PTHR22726:SF1">
    <property type="entry name" value="METALLOENDOPEPTIDASE OMA1, MITOCHONDRIAL"/>
    <property type="match status" value="1"/>
</dbReference>
<evidence type="ECO:0000313" key="10">
    <source>
        <dbReference type="Proteomes" id="UP000445696"/>
    </source>
</evidence>
<keyword evidence="4" id="KW-0378">Hydrolase</keyword>
<feature type="domain" description="Peptidase M48" evidence="8">
    <location>
        <begin position="80"/>
        <end position="262"/>
    </location>
</feature>
<proteinExistence type="predicted"/>
<dbReference type="Proteomes" id="UP000445696">
    <property type="component" value="Unassembled WGS sequence"/>
</dbReference>
<gene>
    <name evidence="9" type="ORF">GQF03_13165</name>
</gene>
<comment type="caution">
    <text evidence="9">The sequence shown here is derived from an EMBL/GenBank/DDBJ whole genome shotgun (WGS) entry which is preliminary data.</text>
</comment>
<dbReference type="GO" id="GO:0046872">
    <property type="term" value="F:metal ion binding"/>
    <property type="evidence" value="ECO:0007669"/>
    <property type="project" value="UniProtKB-KW"/>
</dbReference>
<sequence length="498" mass="54399">MRDSKASKVRKTRGRPLRLFAIALIAFSLLPTSKPANADLIDNFFSIFEPGDDRSIGAKQHPQIVAQFGGEYIKEGLNDYILDIGLRLAFVSEMRDLPWRFTILNSPVVNAFAIPGGYVYITRGLLALANNEAEVAGVLAHEIGHVTARHGAARQSRATGIGLLGALAGILTGSSVVHELGQQLGGLYVANYSREQEYEADQLGVKYLGLAGYPRDAMADFLKRMEAQTKYMAAVTGNSGGGSFDFFASHPQTEDRIDRAEASAAANADNLEREYEKSRYLTEIDGMLYGDDPKEGIIRGREFLHPDLRFKFTAPEGFQLINSSRAVYAVDGKGSQMVFDIAMWKSENQSLADYLSREWLAKIDVPSVAMTDVGGAPAAVSRFALDRNGTRYYLTVVAIDFGGGKVARFIYQTTSANTDLQSRFTQSYKSFRPMDAAEAAAIKPVVIAIGTVRENDSLETILAGMADIVKDKKELFLLLNPAFEDGVPPAGALYKDLK</sequence>
<evidence type="ECO:0000256" key="2">
    <source>
        <dbReference type="ARBA" id="ARBA00022670"/>
    </source>
</evidence>
<dbReference type="PANTHER" id="PTHR22726">
    <property type="entry name" value="METALLOENDOPEPTIDASE OMA1"/>
    <property type="match status" value="1"/>
</dbReference>
<keyword evidence="7" id="KW-0732">Signal</keyword>
<dbReference type="GO" id="GO:0004222">
    <property type="term" value="F:metalloendopeptidase activity"/>
    <property type="evidence" value="ECO:0007669"/>
    <property type="project" value="InterPro"/>
</dbReference>
<organism evidence="9 10">
    <name type="scientific">Sneathiella chungangensis</name>
    <dbReference type="NCBI Taxonomy" id="1418234"/>
    <lineage>
        <taxon>Bacteria</taxon>
        <taxon>Pseudomonadati</taxon>
        <taxon>Pseudomonadota</taxon>
        <taxon>Alphaproteobacteria</taxon>
        <taxon>Sneathiellales</taxon>
        <taxon>Sneathiellaceae</taxon>
        <taxon>Sneathiella</taxon>
    </lineage>
</organism>
<keyword evidence="6 9" id="KW-0482">Metalloprotease</keyword>
<dbReference type="Pfam" id="PF01435">
    <property type="entry name" value="Peptidase_M48"/>
    <property type="match status" value="1"/>
</dbReference>
<feature type="signal peptide" evidence="7">
    <location>
        <begin position="1"/>
        <end position="38"/>
    </location>
</feature>
<evidence type="ECO:0000313" key="9">
    <source>
        <dbReference type="EMBL" id="MZR23281.1"/>
    </source>
</evidence>
<protein>
    <submittedName>
        <fullName evidence="9">M48 family metalloprotease</fullName>
    </submittedName>
</protein>
<dbReference type="GO" id="GO:0051603">
    <property type="term" value="P:proteolysis involved in protein catabolic process"/>
    <property type="evidence" value="ECO:0007669"/>
    <property type="project" value="TreeGrafter"/>
</dbReference>
<evidence type="ECO:0000256" key="4">
    <source>
        <dbReference type="ARBA" id="ARBA00022801"/>
    </source>
</evidence>
<evidence type="ECO:0000256" key="3">
    <source>
        <dbReference type="ARBA" id="ARBA00022723"/>
    </source>
</evidence>
<keyword evidence="5" id="KW-0862">Zinc</keyword>
<evidence type="ECO:0000256" key="7">
    <source>
        <dbReference type="SAM" id="SignalP"/>
    </source>
</evidence>